<gene>
    <name evidence="1" type="ORF">OVA965_LOCUS23096</name>
    <name evidence="2" type="ORF">TMI583_LOCUS23814</name>
</gene>
<dbReference type="EMBL" id="CAJOBA010034832">
    <property type="protein sequence ID" value="CAF3993009.1"/>
    <property type="molecule type" value="Genomic_DNA"/>
</dbReference>
<organism evidence="1 3">
    <name type="scientific">Didymodactylos carnosus</name>
    <dbReference type="NCBI Taxonomy" id="1234261"/>
    <lineage>
        <taxon>Eukaryota</taxon>
        <taxon>Metazoa</taxon>
        <taxon>Spiralia</taxon>
        <taxon>Gnathifera</taxon>
        <taxon>Rotifera</taxon>
        <taxon>Eurotatoria</taxon>
        <taxon>Bdelloidea</taxon>
        <taxon>Philodinida</taxon>
        <taxon>Philodinidae</taxon>
        <taxon>Didymodactylos</taxon>
    </lineage>
</organism>
<dbReference type="AlphaFoldDB" id="A0A8S2EE61"/>
<dbReference type="Proteomes" id="UP000677228">
    <property type="component" value="Unassembled WGS sequence"/>
</dbReference>
<evidence type="ECO:0000313" key="2">
    <source>
        <dbReference type="EMBL" id="CAF3993009.1"/>
    </source>
</evidence>
<evidence type="ECO:0000313" key="1">
    <source>
        <dbReference type="EMBL" id="CAF1181745.1"/>
    </source>
</evidence>
<dbReference type="EMBL" id="CAJNOK010013304">
    <property type="protein sequence ID" value="CAF1181745.1"/>
    <property type="molecule type" value="Genomic_DNA"/>
</dbReference>
<dbReference type="Proteomes" id="UP000682733">
    <property type="component" value="Unassembled WGS sequence"/>
</dbReference>
<evidence type="ECO:0000313" key="3">
    <source>
        <dbReference type="Proteomes" id="UP000677228"/>
    </source>
</evidence>
<name>A0A8S2EE61_9BILA</name>
<accession>A0A8S2EE61</accession>
<proteinExistence type="predicted"/>
<reference evidence="1" key="1">
    <citation type="submission" date="2021-02" db="EMBL/GenBank/DDBJ databases">
        <authorList>
            <person name="Nowell W R."/>
        </authorList>
    </citation>
    <scope>NUCLEOTIDE SEQUENCE</scope>
</reference>
<comment type="caution">
    <text evidence="1">The sequence shown here is derived from an EMBL/GenBank/DDBJ whole genome shotgun (WGS) entry which is preliminary data.</text>
</comment>
<sequence length="144" mass="16006">MSAADDQMKLMFEYIMMMNIQNNSIQFDPSEFSRQASPTIPTNIDPSTIQQVLKALEQQLTTGGYSMIAGSSGASCQFIAAQFKNRAMKHSSLTPTEIEQALTSIIDNIQEYPTVDKKTFKLSYHNNGMLPNSVGTRVFILEGK</sequence>
<protein>
    <submittedName>
        <fullName evidence="1">Uncharacterized protein</fullName>
    </submittedName>
</protein>